<gene>
    <name evidence="1" type="ORF">BpHYR1_054356</name>
</gene>
<protein>
    <submittedName>
        <fullName evidence="1">Uncharacterized protein</fullName>
    </submittedName>
</protein>
<keyword evidence="2" id="KW-1185">Reference proteome</keyword>
<organism evidence="1 2">
    <name type="scientific">Brachionus plicatilis</name>
    <name type="common">Marine rotifer</name>
    <name type="synonym">Brachionus muelleri</name>
    <dbReference type="NCBI Taxonomy" id="10195"/>
    <lineage>
        <taxon>Eukaryota</taxon>
        <taxon>Metazoa</taxon>
        <taxon>Spiralia</taxon>
        <taxon>Gnathifera</taxon>
        <taxon>Rotifera</taxon>
        <taxon>Eurotatoria</taxon>
        <taxon>Monogononta</taxon>
        <taxon>Pseudotrocha</taxon>
        <taxon>Ploima</taxon>
        <taxon>Brachionidae</taxon>
        <taxon>Brachionus</taxon>
    </lineage>
</organism>
<comment type="caution">
    <text evidence="1">The sequence shown here is derived from an EMBL/GenBank/DDBJ whole genome shotgun (WGS) entry which is preliminary data.</text>
</comment>
<name>A0A3M7RE54_BRAPC</name>
<dbReference type="EMBL" id="REGN01003608">
    <property type="protein sequence ID" value="RNA21751.1"/>
    <property type="molecule type" value="Genomic_DNA"/>
</dbReference>
<reference evidence="1 2" key="1">
    <citation type="journal article" date="2018" name="Sci. Rep.">
        <title>Genomic signatures of local adaptation to the degree of environmental predictability in rotifers.</title>
        <authorList>
            <person name="Franch-Gras L."/>
            <person name="Hahn C."/>
            <person name="Garcia-Roger E.M."/>
            <person name="Carmona M.J."/>
            <person name="Serra M."/>
            <person name="Gomez A."/>
        </authorList>
    </citation>
    <scope>NUCLEOTIDE SEQUENCE [LARGE SCALE GENOMIC DNA]</scope>
    <source>
        <strain evidence="1">HYR1</strain>
    </source>
</reference>
<evidence type="ECO:0000313" key="2">
    <source>
        <dbReference type="Proteomes" id="UP000276133"/>
    </source>
</evidence>
<evidence type="ECO:0000313" key="1">
    <source>
        <dbReference type="EMBL" id="RNA21751.1"/>
    </source>
</evidence>
<accession>A0A3M7RE54</accession>
<sequence>MIKNVCLLNGVQKADTMYPLQMKCVCVWAKKLANFGLMMERAVQLAVLIVEFSQNQSKSLGPVNKARI</sequence>
<proteinExistence type="predicted"/>
<dbReference type="Proteomes" id="UP000276133">
    <property type="component" value="Unassembled WGS sequence"/>
</dbReference>
<dbReference type="AlphaFoldDB" id="A0A3M7RE54"/>